<evidence type="ECO:0000256" key="3">
    <source>
        <dbReference type="ARBA" id="ARBA00023295"/>
    </source>
</evidence>
<dbReference type="PANTHER" id="PTHR31916">
    <property type="match status" value="1"/>
</dbReference>
<sequence>MSLVATSRVTLLCNMPVPEHAKDAGKTLKKFIAAYTDYVYTEGQSSMRPNVGDEPPKMPSISSRDLRLSAWSPWSYDHNGGSWPTLLWRVRAFSFEEFKLACIKMGRGELARKAVDVAEKRLAEDQWLEYYDTRSGRFKVFALCCRVLDSGLGPGMLVDAAAFDLFPIRANCAGVPRAGDLKKTSDLGVWLVEPFWYFWA</sequence>
<dbReference type="EMBL" id="JXTB01000092">
    <property type="protein sequence ID" value="PON64892.1"/>
    <property type="molecule type" value="Genomic_DNA"/>
</dbReference>
<dbReference type="GO" id="GO:0033926">
    <property type="term" value="F:endo-alpha-N-acetylgalactosaminidase activity"/>
    <property type="evidence" value="ECO:0007669"/>
    <property type="project" value="UniProtKB-UniRule"/>
</dbReference>
<keyword evidence="1 4" id="KW-0378">Hydrolase</keyword>
<dbReference type="Proteomes" id="UP000237105">
    <property type="component" value="Unassembled WGS sequence"/>
</dbReference>
<organism evidence="5 6">
    <name type="scientific">Parasponia andersonii</name>
    <name type="common">Sponia andersonii</name>
    <dbReference type="NCBI Taxonomy" id="3476"/>
    <lineage>
        <taxon>Eukaryota</taxon>
        <taxon>Viridiplantae</taxon>
        <taxon>Streptophyta</taxon>
        <taxon>Embryophyta</taxon>
        <taxon>Tracheophyta</taxon>
        <taxon>Spermatophyta</taxon>
        <taxon>Magnoliopsida</taxon>
        <taxon>eudicotyledons</taxon>
        <taxon>Gunneridae</taxon>
        <taxon>Pentapetalae</taxon>
        <taxon>rosids</taxon>
        <taxon>fabids</taxon>
        <taxon>Rosales</taxon>
        <taxon>Cannabaceae</taxon>
        <taxon>Parasponia</taxon>
    </lineage>
</organism>
<comment type="similarity">
    <text evidence="4">Belongs to the glycosyl hydrolase 100 family.</text>
</comment>
<evidence type="ECO:0000313" key="6">
    <source>
        <dbReference type="Proteomes" id="UP000237105"/>
    </source>
</evidence>
<dbReference type="STRING" id="3476.A0A2P5CV13"/>
<proteinExistence type="inferred from homology"/>
<evidence type="ECO:0000256" key="4">
    <source>
        <dbReference type="RuleBase" id="RU367047"/>
    </source>
</evidence>
<dbReference type="GO" id="GO:0005987">
    <property type="term" value="P:sucrose catabolic process"/>
    <property type="evidence" value="ECO:0007669"/>
    <property type="project" value="TreeGrafter"/>
</dbReference>
<comment type="catalytic activity">
    <reaction evidence="4">
        <text>Hydrolysis of terminal non-reducing beta-D-fructofuranoside residues in beta-D-fructofuranosides.</text>
        <dbReference type="EC" id="3.2.1.26"/>
    </reaction>
</comment>
<dbReference type="GO" id="GO:0005739">
    <property type="term" value="C:mitochondrion"/>
    <property type="evidence" value="ECO:0007669"/>
    <property type="project" value="TreeGrafter"/>
</dbReference>
<evidence type="ECO:0000313" key="5">
    <source>
        <dbReference type="EMBL" id="PON64892.1"/>
    </source>
</evidence>
<keyword evidence="2 4" id="KW-0119">Carbohydrate metabolism</keyword>
<dbReference type="PANTHER" id="PTHR31916:SF49">
    <property type="entry name" value="ALKALINE_NEUTRAL INVERTASE C, MITOCHONDRIAL"/>
    <property type="match status" value="1"/>
</dbReference>
<gene>
    <name evidence="5" type="ORF">PanWU01x14_120690</name>
</gene>
<keyword evidence="6" id="KW-1185">Reference proteome</keyword>
<reference evidence="6" key="1">
    <citation type="submission" date="2016-06" db="EMBL/GenBank/DDBJ databases">
        <title>Parallel loss of symbiosis genes in relatives of nitrogen-fixing non-legume Parasponia.</title>
        <authorList>
            <person name="Van Velzen R."/>
            <person name="Holmer R."/>
            <person name="Bu F."/>
            <person name="Rutten L."/>
            <person name="Van Zeijl A."/>
            <person name="Liu W."/>
            <person name="Santuari L."/>
            <person name="Cao Q."/>
            <person name="Sharma T."/>
            <person name="Shen D."/>
            <person name="Roswanjaya Y."/>
            <person name="Wardhani T."/>
            <person name="Kalhor M.S."/>
            <person name="Jansen J."/>
            <person name="Van den Hoogen J."/>
            <person name="Gungor B."/>
            <person name="Hartog M."/>
            <person name="Hontelez J."/>
            <person name="Verver J."/>
            <person name="Yang W.-C."/>
            <person name="Schijlen E."/>
            <person name="Repin R."/>
            <person name="Schilthuizen M."/>
            <person name="Schranz E."/>
            <person name="Heidstra R."/>
            <person name="Miyata K."/>
            <person name="Fedorova E."/>
            <person name="Kohlen W."/>
            <person name="Bisseling T."/>
            <person name="Smit S."/>
            <person name="Geurts R."/>
        </authorList>
    </citation>
    <scope>NUCLEOTIDE SEQUENCE [LARGE SCALE GENOMIC DNA]</scope>
    <source>
        <strain evidence="6">cv. WU1-14</strain>
    </source>
</reference>
<dbReference type="GO" id="GO:0004575">
    <property type="term" value="F:sucrose alpha-glucosidase activity"/>
    <property type="evidence" value="ECO:0007669"/>
    <property type="project" value="TreeGrafter"/>
</dbReference>
<evidence type="ECO:0000256" key="1">
    <source>
        <dbReference type="ARBA" id="ARBA00022801"/>
    </source>
</evidence>
<protein>
    <recommendedName>
        <fullName evidence="4">Alkaline/neutral invertase</fullName>
        <ecNumber evidence="4">3.2.1.26</ecNumber>
    </recommendedName>
</protein>
<dbReference type="OrthoDB" id="2127281at2759"/>
<comment type="function">
    <text evidence="4">Invertase that cleaves sucrose into glucose and fructose.</text>
</comment>
<keyword evidence="3 4" id="KW-0326">Glycosidase</keyword>
<comment type="caution">
    <text evidence="5">The sequence shown here is derived from an EMBL/GenBank/DDBJ whole genome shotgun (WGS) entry which is preliminary data.</text>
</comment>
<dbReference type="AlphaFoldDB" id="A0A2P5CV13"/>
<dbReference type="Pfam" id="PF12899">
    <property type="entry name" value="Glyco_hydro_100"/>
    <property type="match status" value="1"/>
</dbReference>
<dbReference type="InterPro" id="IPR024746">
    <property type="entry name" value="Glyco_hydro_100"/>
</dbReference>
<evidence type="ECO:0000256" key="2">
    <source>
        <dbReference type="ARBA" id="ARBA00023277"/>
    </source>
</evidence>
<accession>A0A2P5CV13</accession>
<name>A0A2P5CV13_PARAD</name>
<dbReference type="EC" id="3.2.1.26" evidence="4"/>